<reference evidence="14" key="1">
    <citation type="submission" date="2019-08" db="EMBL/GenBank/DDBJ databases">
        <authorList>
            <person name="Kucharzyk K."/>
            <person name="Murdoch R.W."/>
            <person name="Higgins S."/>
            <person name="Loffler F."/>
        </authorList>
    </citation>
    <scope>NUCLEOTIDE SEQUENCE</scope>
</reference>
<keyword evidence="8" id="KW-0411">Iron-sulfur</keyword>
<comment type="catalytic activity">
    <reaction evidence="12">
        <text>GTP + AH2 + S-adenosyl-L-methionine = (8S)-3',8-cyclo-7,8-dihydroguanosine 5'-triphosphate + 5'-deoxyadenosine + L-methionine + A + H(+)</text>
        <dbReference type="Rhea" id="RHEA:49576"/>
        <dbReference type="ChEBI" id="CHEBI:13193"/>
        <dbReference type="ChEBI" id="CHEBI:15378"/>
        <dbReference type="ChEBI" id="CHEBI:17319"/>
        <dbReference type="ChEBI" id="CHEBI:17499"/>
        <dbReference type="ChEBI" id="CHEBI:37565"/>
        <dbReference type="ChEBI" id="CHEBI:57844"/>
        <dbReference type="ChEBI" id="CHEBI:59789"/>
        <dbReference type="ChEBI" id="CHEBI:131766"/>
        <dbReference type="EC" id="4.1.99.22"/>
    </reaction>
</comment>
<dbReference type="GO" id="GO:0061799">
    <property type="term" value="F:cyclic pyranopterin monophosphate synthase activity"/>
    <property type="evidence" value="ECO:0007669"/>
    <property type="project" value="TreeGrafter"/>
</dbReference>
<dbReference type="Pfam" id="PF06463">
    <property type="entry name" value="Mob_synth_C"/>
    <property type="match status" value="1"/>
</dbReference>
<keyword evidence="6" id="KW-0547">Nucleotide-binding</keyword>
<dbReference type="SUPFAM" id="SSF102114">
    <property type="entry name" value="Radical SAM enzymes"/>
    <property type="match status" value="1"/>
</dbReference>
<dbReference type="InterPro" id="IPR010505">
    <property type="entry name" value="MoaA_twitch"/>
</dbReference>
<dbReference type="GO" id="GO:0061798">
    <property type="term" value="F:GTP 3',8'-cyclase activity"/>
    <property type="evidence" value="ECO:0007669"/>
    <property type="project" value="UniProtKB-EC"/>
</dbReference>
<dbReference type="EMBL" id="VSSQ01000245">
    <property type="protein sequence ID" value="MPL87811.1"/>
    <property type="molecule type" value="Genomic_DNA"/>
</dbReference>
<evidence type="ECO:0000256" key="10">
    <source>
        <dbReference type="ARBA" id="ARBA00023150"/>
    </source>
</evidence>
<keyword evidence="11 14" id="KW-0456">Lyase</keyword>
<dbReference type="UniPathway" id="UPA00344"/>
<organism evidence="14">
    <name type="scientific">bioreactor metagenome</name>
    <dbReference type="NCBI Taxonomy" id="1076179"/>
    <lineage>
        <taxon>unclassified sequences</taxon>
        <taxon>metagenomes</taxon>
        <taxon>ecological metagenomes</taxon>
    </lineage>
</organism>
<feature type="domain" description="Radical SAM core" evidence="13">
    <location>
        <begin position="4"/>
        <end position="228"/>
    </location>
</feature>
<dbReference type="InterPro" id="IPR050105">
    <property type="entry name" value="MoCo_biosynth_MoaA/MoaC"/>
</dbReference>
<evidence type="ECO:0000256" key="3">
    <source>
        <dbReference type="ARBA" id="ARBA00022485"/>
    </source>
</evidence>
<dbReference type="InterPro" id="IPR013785">
    <property type="entry name" value="Aldolase_TIM"/>
</dbReference>
<dbReference type="AlphaFoldDB" id="A0A644V9B3"/>
<evidence type="ECO:0000256" key="1">
    <source>
        <dbReference type="ARBA" id="ARBA00001966"/>
    </source>
</evidence>
<sequence length="324" mass="35985">MHDQFKRSIEYLRISITDRCNLRCSYCMPAYGVDWLPPRDILTYEEILRVVSLSVDLGFKKFRVTGGEPLVRKGVLPFLENLSAIPGVEDLALTTNGVVLAPLAGQLKAAGVRRVNVSLDTLDPGKFSTVTRGGKHNNVLKGIEKSLEAGLNPVKVNVVVMRGFNDDELERFVDLARDYPLHIRFIELMPIGASANRRSQLITVDEMQQRLAFLSLIPARGLEGAGPAKNFTTEGLKGTIGFISALSQHFCAGCNRIRLTPDGKIKPCLHSAQEYDLRQLLRSGIPDEQLKEAIAEVIWHKPSQHRMSVEGWEGRNRVMSQIGG</sequence>
<proteinExistence type="inferred from homology"/>
<evidence type="ECO:0000256" key="8">
    <source>
        <dbReference type="ARBA" id="ARBA00023014"/>
    </source>
</evidence>
<name>A0A644V9B3_9ZZZZ</name>
<dbReference type="SFLD" id="SFLDG01386">
    <property type="entry name" value="main_SPASM_domain-containing"/>
    <property type="match status" value="1"/>
</dbReference>
<dbReference type="NCBIfam" id="TIGR02666">
    <property type="entry name" value="moaA"/>
    <property type="match status" value="1"/>
</dbReference>
<dbReference type="GO" id="GO:0046872">
    <property type="term" value="F:metal ion binding"/>
    <property type="evidence" value="ECO:0007669"/>
    <property type="project" value="UniProtKB-KW"/>
</dbReference>
<dbReference type="PANTHER" id="PTHR22960">
    <property type="entry name" value="MOLYBDOPTERIN COFACTOR SYNTHESIS PROTEIN A"/>
    <property type="match status" value="1"/>
</dbReference>
<evidence type="ECO:0000256" key="4">
    <source>
        <dbReference type="ARBA" id="ARBA00022691"/>
    </source>
</evidence>
<evidence type="ECO:0000256" key="12">
    <source>
        <dbReference type="ARBA" id="ARBA00048697"/>
    </source>
</evidence>
<dbReference type="InterPro" id="IPR040064">
    <property type="entry name" value="MoaA-like"/>
</dbReference>
<dbReference type="PANTHER" id="PTHR22960:SF0">
    <property type="entry name" value="MOLYBDENUM COFACTOR BIOSYNTHESIS PROTEIN 1"/>
    <property type="match status" value="1"/>
</dbReference>
<dbReference type="SFLD" id="SFLDG01383">
    <property type="entry name" value="cyclic_pyranopterin_phosphate"/>
    <property type="match status" value="1"/>
</dbReference>
<evidence type="ECO:0000256" key="5">
    <source>
        <dbReference type="ARBA" id="ARBA00022723"/>
    </source>
</evidence>
<keyword evidence="9" id="KW-0342">GTP-binding</keyword>
<dbReference type="InterPro" id="IPR007197">
    <property type="entry name" value="rSAM"/>
</dbReference>
<dbReference type="InterPro" id="IPR013483">
    <property type="entry name" value="MoaA"/>
</dbReference>
<dbReference type="GO" id="GO:0051539">
    <property type="term" value="F:4 iron, 4 sulfur cluster binding"/>
    <property type="evidence" value="ECO:0007669"/>
    <property type="project" value="UniProtKB-KW"/>
</dbReference>
<protein>
    <recommendedName>
        <fullName evidence="2">GTP 3',8-cyclase</fullName>
        <ecNumber evidence="2">4.1.99.22</ecNumber>
    </recommendedName>
</protein>
<dbReference type="Gene3D" id="3.20.20.70">
    <property type="entry name" value="Aldolase class I"/>
    <property type="match status" value="1"/>
</dbReference>
<dbReference type="SFLD" id="SFLDG01067">
    <property type="entry name" value="SPASM/twitch_domain_containing"/>
    <property type="match status" value="1"/>
</dbReference>
<dbReference type="InterPro" id="IPR000385">
    <property type="entry name" value="MoaA_NifB_PqqE_Fe-S-bd_CS"/>
</dbReference>
<dbReference type="InterPro" id="IPR006638">
    <property type="entry name" value="Elp3/MiaA/NifB-like_rSAM"/>
</dbReference>
<accession>A0A644V9B3</accession>
<dbReference type="PROSITE" id="PS01305">
    <property type="entry name" value="MOAA_NIFB_PQQE"/>
    <property type="match status" value="1"/>
</dbReference>
<dbReference type="SMART" id="SM00729">
    <property type="entry name" value="Elp3"/>
    <property type="match status" value="1"/>
</dbReference>
<evidence type="ECO:0000259" key="13">
    <source>
        <dbReference type="PROSITE" id="PS51918"/>
    </source>
</evidence>
<gene>
    <name evidence="14" type="primary">moaA_9</name>
    <name evidence="14" type="ORF">SDC9_33821</name>
</gene>
<dbReference type="CDD" id="cd21117">
    <property type="entry name" value="Twitch_MoaA"/>
    <property type="match status" value="1"/>
</dbReference>
<dbReference type="CDD" id="cd01335">
    <property type="entry name" value="Radical_SAM"/>
    <property type="match status" value="1"/>
</dbReference>
<dbReference type="HAMAP" id="MF_01225_B">
    <property type="entry name" value="MoaA_B"/>
    <property type="match status" value="1"/>
</dbReference>
<evidence type="ECO:0000256" key="11">
    <source>
        <dbReference type="ARBA" id="ARBA00023239"/>
    </source>
</evidence>
<dbReference type="EC" id="4.1.99.22" evidence="2"/>
<comment type="cofactor">
    <cofactor evidence="1">
        <name>[4Fe-4S] cluster</name>
        <dbReference type="ChEBI" id="CHEBI:49883"/>
    </cofactor>
</comment>
<keyword evidence="4" id="KW-0949">S-adenosyl-L-methionine</keyword>
<dbReference type="InterPro" id="IPR058240">
    <property type="entry name" value="rSAM_sf"/>
</dbReference>
<evidence type="ECO:0000313" key="14">
    <source>
        <dbReference type="EMBL" id="MPL87811.1"/>
    </source>
</evidence>
<evidence type="ECO:0000256" key="7">
    <source>
        <dbReference type="ARBA" id="ARBA00023004"/>
    </source>
</evidence>
<dbReference type="SFLD" id="SFLDS00029">
    <property type="entry name" value="Radical_SAM"/>
    <property type="match status" value="1"/>
</dbReference>
<keyword evidence="7" id="KW-0408">Iron</keyword>
<evidence type="ECO:0000256" key="6">
    <source>
        <dbReference type="ARBA" id="ARBA00022741"/>
    </source>
</evidence>
<keyword evidence="3" id="KW-0004">4Fe-4S</keyword>
<evidence type="ECO:0000256" key="9">
    <source>
        <dbReference type="ARBA" id="ARBA00023134"/>
    </source>
</evidence>
<dbReference type="GO" id="GO:0006777">
    <property type="term" value="P:Mo-molybdopterin cofactor biosynthetic process"/>
    <property type="evidence" value="ECO:0007669"/>
    <property type="project" value="UniProtKB-KW"/>
</dbReference>
<dbReference type="GO" id="GO:0005525">
    <property type="term" value="F:GTP binding"/>
    <property type="evidence" value="ECO:0007669"/>
    <property type="project" value="UniProtKB-KW"/>
</dbReference>
<keyword evidence="5" id="KW-0479">Metal-binding</keyword>
<dbReference type="PROSITE" id="PS51918">
    <property type="entry name" value="RADICAL_SAM"/>
    <property type="match status" value="1"/>
</dbReference>
<dbReference type="Pfam" id="PF04055">
    <property type="entry name" value="Radical_SAM"/>
    <property type="match status" value="1"/>
</dbReference>
<keyword evidence="10" id="KW-0501">Molybdenum cofactor biosynthesis</keyword>
<evidence type="ECO:0000256" key="2">
    <source>
        <dbReference type="ARBA" id="ARBA00012167"/>
    </source>
</evidence>
<comment type="caution">
    <text evidence="14">The sequence shown here is derived from an EMBL/GenBank/DDBJ whole genome shotgun (WGS) entry which is preliminary data.</text>
</comment>